<sequence length="143" mass="14863">MFALVRRGWLVGPLAVLAWANWEAPALHSFAAPIALVAWQVPHLPTGPAAEALRARLAAQPGVSACALSAATGTVSVVYRPGEATEAGLRQALAQAGPWVPQALPEAPAAAPTGRACPVPAGYVLALERVRFALNVRRFFVAV</sequence>
<organism evidence="1 2">
    <name type="scientific">Hymenobacter nivis</name>
    <dbReference type="NCBI Taxonomy" id="1850093"/>
    <lineage>
        <taxon>Bacteria</taxon>
        <taxon>Pseudomonadati</taxon>
        <taxon>Bacteroidota</taxon>
        <taxon>Cytophagia</taxon>
        <taxon>Cytophagales</taxon>
        <taxon>Hymenobacteraceae</taxon>
        <taxon>Hymenobacter</taxon>
    </lineage>
</organism>
<dbReference type="Proteomes" id="UP000317646">
    <property type="component" value="Unassembled WGS sequence"/>
</dbReference>
<dbReference type="OrthoDB" id="886532at2"/>
<keyword evidence="2" id="KW-1185">Reference proteome</keyword>
<dbReference type="GO" id="GO:0046872">
    <property type="term" value="F:metal ion binding"/>
    <property type="evidence" value="ECO:0007669"/>
    <property type="project" value="InterPro"/>
</dbReference>
<dbReference type="InterPro" id="IPR036163">
    <property type="entry name" value="HMA_dom_sf"/>
</dbReference>
<dbReference type="AlphaFoldDB" id="A0A502GXL2"/>
<dbReference type="SUPFAM" id="SSF55008">
    <property type="entry name" value="HMA, heavy metal-associated domain"/>
    <property type="match status" value="1"/>
</dbReference>
<dbReference type="RefSeq" id="WP_140466620.1">
    <property type="nucleotide sequence ID" value="NZ_RCYZ01000004.1"/>
</dbReference>
<evidence type="ECO:0000313" key="1">
    <source>
        <dbReference type="EMBL" id="TPG65970.1"/>
    </source>
</evidence>
<dbReference type="EMBL" id="RCYZ01000004">
    <property type="protein sequence ID" value="TPG65970.1"/>
    <property type="molecule type" value="Genomic_DNA"/>
</dbReference>
<gene>
    <name evidence="1" type="ORF">EAH73_11360</name>
</gene>
<evidence type="ECO:0000313" key="2">
    <source>
        <dbReference type="Proteomes" id="UP000317646"/>
    </source>
</evidence>
<evidence type="ECO:0008006" key="3">
    <source>
        <dbReference type="Google" id="ProtNLM"/>
    </source>
</evidence>
<dbReference type="Gene3D" id="3.30.70.100">
    <property type="match status" value="1"/>
</dbReference>
<proteinExistence type="predicted"/>
<comment type="caution">
    <text evidence="1">The sequence shown here is derived from an EMBL/GenBank/DDBJ whole genome shotgun (WGS) entry which is preliminary data.</text>
</comment>
<accession>A0A502GXL2</accession>
<name>A0A502GXL2_9BACT</name>
<reference evidence="1 2" key="1">
    <citation type="journal article" date="2019" name="Environ. Microbiol.">
        <title>Species interactions and distinct microbial communities in high Arctic permafrost affected cryosols are associated with the CH4 and CO2 gas fluxes.</title>
        <authorList>
            <person name="Altshuler I."/>
            <person name="Hamel J."/>
            <person name="Turney S."/>
            <person name="Magnuson E."/>
            <person name="Levesque R."/>
            <person name="Greer C."/>
            <person name="Whyte L.G."/>
        </authorList>
    </citation>
    <scope>NUCLEOTIDE SEQUENCE [LARGE SCALE GENOMIC DNA]</scope>
    <source>
        <strain evidence="1 2">S9.2P</strain>
    </source>
</reference>
<protein>
    <recommendedName>
        <fullName evidence="3">Heavy-metal-associated domain-containing protein</fullName>
    </recommendedName>
</protein>